<dbReference type="EMBL" id="CP041040">
    <property type="protein sequence ID" value="QDE34137.1"/>
    <property type="molecule type" value="Genomic_DNA"/>
</dbReference>
<dbReference type="InterPro" id="IPR036291">
    <property type="entry name" value="NAD(P)-bd_dom_sf"/>
</dbReference>
<dbReference type="GO" id="GO:0016491">
    <property type="term" value="F:oxidoreductase activity"/>
    <property type="evidence" value="ECO:0007669"/>
    <property type="project" value="UniProtKB-KW"/>
</dbReference>
<keyword evidence="2" id="KW-0560">Oxidoreductase</keyword>
<dbReference type="PRINTS" id="PR00081">
    <property type="entry name" value="GDHRDH"/>
</dbReference>
<evidence type="ECO:0000313" key="3">
    <source>
        <dbReference type="EMBL" id="QDE34137.1"/>
    </source>
</evidence>
<proteinExistence type="inferred from homology"/>
<comment type="similarity">
    <text evidence="1">Belongs to the short-chain dehydrogenases/reductases (SDR) family.</text>
</comment>
<accession>A0A4Y5YMX9</accession>
<dbReference type="NCBIfam" id="NF004513">
    <property type="entry name" value="PRK05854.1"/>
    <property type="match status" value="1"/>
</dbReference>
<name>A0A4Y5YMX9_9MICO</name>
<evidence type="ECO:0000256" key="1">
    <source>
        <dbReference type="ARBA" id="ARBA00006484"/>
    </source>
</evidence>
<dbReference type="SUPFAM" id="SSF51735">
    <property type="entry name" value="NAD(P)-binding Rossmann-fold domains"/>
    <property type="match status" value="1"/>
</dbReference>
<evidence type="ECO:0000313" key="4">
    <source>
        <dbReference type="Proteomes" id="UP000316125"/>
    </source>
</evidence>
<reference evidence="3 4" key="1">
    <citation type="submission" date="2019-06" db="EMBL/GenBank/DDBJ databases">
        <title>Complete genome of Microbacterium foliorum M2.</title>
        <authorList>
            <person name="Cao G."/>
        </authorList>
    </citation>
    <scope>NUCLEOTIDE SEQUENCE [LARGE SCALE GENOMIC DNA]</scope>
    <source>
        <strain evidence="3 4">M2</strain>
    </source>
</reference>
<dbReference type="InterPro" id="IPR002347">
    <property type="entry name" value="SDR_fam"/>
</dbReference>
<dbReference type="NCBIfam" id="NF004846">
    <property type="entry name" value="PRK06197.1"/>
    <property type="match status" value="1"/>
</dbReference>
<dbReference type="RefSeq" id="WP_140036410.1">
    <property type="nucleotide sequence ID" value="NZ_CP041040.1"/>
</dbReference>
<dbReference type="Gene3D" id="3.40.50.720">
    <property type="entry name" value="NAD(P)-binding Rossmann-like Domain"/>
    <property type="match status" value="1"/>
</dbReference>
<protein>
    <submittedName>
        <fullName evidence="3">SDR family NAD(P)-dependent oxidoreductase</fullName>
    </submittedName>
</protein>
<dbReference type="OrthoDB" id="4577644at2"/>
<gene>
    <name evidence="3" type="ORF">FIV50_04620</name>
</gene>
<dbReference type="PANTHER" id="PTHR24320:SF148">
    <property type="entry name" value="NAD(P)-BINDING ROSSMANN-FOLD SUPERFAMILY PROTEIN"/>
    <property type="match status" value="1"/>
</dbReference>
<dbReference type="Proteomes" id="UP000316125">
    <property type="component" value="Chromosome"/>
</dbReference>
<dbReference type="AlphaFoldDB" id="A0A4Y5YMX9"/>
<dbReference type="Pfam" id="PF00106">
    <property type="entry name" value="adh_short"/>
    <property type="match status" value="1"/>
</dbReference>
<organism evidence="3 4">
    <name type="scientific">Microbacterium foliorum</name>
    <dbReference type="NCBI Taxonomy" id="104336"/>
    <lineage>
        <taxon>Bacteria</taxon>
        <taxon>Bacillati</taxon>
        <taxon>Actinomycetota</taxon>
        <taxon>Actinomycetes</taxon>
        <taxon>Micrococcales</taxon>
        <taxon>Microbacteriaceae</taxon>
        <taxon>Microbacterium</taxon>
    </lineage>
</organism>
<sequence length="314" mass="33161">MPRKNAEQTIPPFHGARAVITGASDGIGMGIATRLAAAGAEVVMPVRNRTKGEAAIARIRETTPQARISLRDLDLSSLDSVAAFASTLQDDGEPISILINNAGVMTPPDRSTTADDFELQFGANHLGHFALVGRLLPLLVAGEARVVSQISVAADSGGINWDDLQWERSYNGMRAYSQSKIAFGMFALELQRRSEAEGWGITSLLSHPGVAPTNLLAAQPDLGRATQTPARRVIDALSRRGLIVGTAESAGLPALYAATSADAVGGGFYGPSGIGHLGGPPAPQKLYSRLRDDASARRIWDVSEKLTGVPFETR</sequence>
<evidence type="ECO:0000256" key="2">
    <source>
        <dbReference type="ARBA" id="ARBA00023002"/>
    </source>
</evidence>
<dbReference type="PANTHER" id="PTHR24320">
    <property type="entry name" value="RETINOL DEHYDROGENASE"/>
    <property type="match status" value="1"/>
</dbReference>